<proteinExistence type="predicted"/>
<name>A0ABV9EFN5_9ACTN</name>
<comment type="caution">
    <text evidence="6">The sequence shown here is derived from an EMBL/GenBank/DDBJ whole genome shotgun (WGS) entry which is preliminary data.</text>
</comment>
<evidence type="ECO:0000256" key="2">
    <source>
        <dbReference type="ARBA" id="ARBA00022679"/>
    </source>
</evidence>
<dbReference type="EMBL" id="JBHSFN010000010">
    <property type="protein sequence ID" value="MFC4587948.1"/>
    <property type="molecule type" value="Genomic_DNA"/>
</dbReference>
<evidence type="ECO:0000259" key="5">
    <source>
        <dbReference type="Pfam" id="PF08100"/>
    </source>
</evidence>
<protein>
    <submittedName>
        <fullName evidence="6">Methyltransferase</fullName>
    </submittedName>
</protein>
<keyword evidence="3" id="KW-0949">S-adenosyl-L-methionine</keyword>
<dbReference type="PANTHER" id="PTHR43712">
    <property type="entry name" value="PUTATIVE (AFU_ORTHOLOGUE AFUA_4G14580)-RELATED"/>
    <property type="match status" value="1"/>
</dbReference>
<keyword evidence="2" id="KW-0808">Transferase</keyword>
<dbReference type="Pfam" id="PF08100">
    <property type="entry name" value="Dimerisation"/>
    <property type="match status" value="1"/>
</dbReference>
<gene>
    <name evidence="6" type="ORF">ACFO8L_17790</name>
</gene>
<dbReference type="GO" id="GO:0032259">
    <property type="term" value="P:methylation"/>
    <property type="evidence" value="ECO:0007669"/>
    <property type="project" value="UniProtKB-KW"/>
</dbReference>
<evidence type="ECO:0000259" key="4">
    <source>
        <dbReference type="Pfam" id="PF00891"/>
    </source>
</evidence>
<keyword evidence="1 6" id="KW-0489">Methyltransferase</keyword>
<dbReference type="PANTHER" id="PTHR43712:SF2">
    <property type="entry name" value="O-METHYLTRANSFERASE CICE"/>
    <property type="match status" value="1"/>
</dbReference>
<dbReference type="InterPro" id="IPR001077">
    <property type="entry name" value="COMT_C"/>
</dbReference>
<organism evidence="6 7">
    <name type="scientific">Sphaerisporangium corydalis</name>
    <dbReference type="NCBI Taxonomy" id="1441875"/>
    <lineage>
        <taxon>Bacteria</taxon>
        <taxon>Bacillati</taxon>
        <taxon>Actinomycetota</taxon>
        <taxon>Actinomycetes</taxon>
        <taxon>Streptosporangiales</taxon>
        <taxon>Streptosporangiaceae</taxon>
        <taxon>Sphaerisporangium</taxon>
    </lineage>
</organism>
<feature type="domain" description="O-methyltransferase dimerisation" evidence="5">
    <location>
        <begin position="18"/>
        <end position="91"/>
    </location>
</feature>
<keyword evidence="7" id="KW-1185">Reference proteome</keyword>
<dbReference type="PIRSF" id="PIRSF005739">
    <property type="entry name" value="O-mtase"/>
    <property type="match status" value="1"/>
</dbReference>
<dbReference type="InterPro" id="IPR036390">
    <property type="entry name" value="WH_DNA-bd_sf"/>
</dbReference>
<dbReference type="GO" id="GO:0008168">
    <property type="term" value="F:methyltransferase activity"/>
    <property type="evidence" value="ECO:0007669"/>
    <property type="project" value="UniProtKB-KW"/>
</dbReference>
<sequence>MGAPFTGQLPAAARLLLLTSGKRVSQVVHLVAQLGIADHLSGGPRTVAELAEATGSHAESLARVLRASTAVELLKELPDGTYTLTPLSDMLRRDNPDSVLDIVLFNGGELVGAPLTQALHTVRTGRPAFEHIYGVPFFDYLQSHEESGALFDRAMEHMSRVTARGLAEKIQPERFSLLVDVGGGRGHFLCELLRRTPLAEGLLFDLPAVAPEAEQTLTDLGVAGRAKFVAGDFLKEVPSGGDAYVLKAVLHNWDDESALQILSVVRAAMTAGEHSRLFIAEQVIGPPNQWDHAKLLDLDMMLRFGGRERDLWEWRRLLDAAGFELLDSPSAGAWSVLECRRTS</sequence>
<evidence type="ECO:0000256" key="3">
    <source>
        <dbReference type="ARBA" id="ARBA00022691"/>
    </source>
</evidence>
<evidence type="ECO:0000256" key="1">
    <source>
        <dbReference type="ARBA" id="ARBA00022603"/>
    </source>
</evidence>
<dbReference type="SUPFAM" id="SSF46785">
    <property type="entry name" value="Winged helix' DNA-binding domain"/>
    <property type="match status" value="1"/>
</dbReference>
<dbReference type="Proteomes" id="UP001595891">
    <property type="component" value="Unassembled WGS sequence"/>
</dbReference>
<dbReference type="PROSITE" id="PS51683">
    <property type="entry name" value="SAM_OMT_II"/>
    <property type="match status" value="1"/>
</dbReference>
<dbReference type="Pfam" id="PF00891">
    <property type="entry name" value="Methyltransf_2"/>
    <property type="match status" value="1"/>
</dbReference>
<evidence type="ECO:0000313" key="7">
    <source>
        <dbReference type="Proteomes" id="UP001595891"/>
    </source>
</evidence>
<accession>A0ABV9EFN5</accession>
<dbReference type="InterPro" id="IPR012967">
    <property type="entry name" value="COMT_dimerisation"/>
</dbReference>
<reference evidence="7" key="1">
    <citation type="journal article" date="2019" name="Int. J. Syst. Evol. Microbiol.">
        <title>The Global Catalogue of Microorganisms (GCM) 10K type strain sequencing project: providing services to taxonomists for standard genome sequencing and annotation.</title>
        <authorList>
            <consortium name="The Broad Institute Genomics Platform"/>
            <consortium name="The Broad Institute Genome Sequencing Center for Infectious Disease"/>
            <person name="Wu L."/>
            <person name="Ma J."/>
        </authorList>
    </citation>
    <scope>NUCLEOTIDE SEQUENCE [LARGE SCALE GENOMIC DNA]</scope>
    <source>
        <strain evidence="7">CCUG 49560</strain>
    </source>
</reference>
<dbReference type="InterPro" id="IPR036388">
    <property type="entry name" value="WH-like_DNA-bd_sf"/>
</dbReference>
<dbReference type="Gene3D" id="1.10.287.1350">
    <property type="match status" value="1"/>
</dbReference>
<dbReference type="InterPro" id="IPR016461">
    <property type="entry name" value="COMT-like"/>
</dbReference>
<dbReference type="InterPro" id="IPR029063">
    <property type="entry name" value="SAM-dependent_MTases_sf"/>
</dbReference>
<dbReference type="Gene3D" id="3.40.50.150">
    <property type="entry name" value="Vaccinia Virus protein VP39"/>
    <property type="match status" value="1"/>
</dbReference>
<dbReference type="SUPFAM" id="SSF53335">
    <property type="entry name" value="S-adenosyl-L-methionine-dependent methyltransferases"/>
    <property type="match status" value="1"/>
</dbReference>
<dbReference type="RefSeq" id="WP_262840721.1">
    <property type="nucleotide sequence ID" value="NZ_JANZYP010000002.1"/>
</dbReference>
<feature type="domain" description="O-methyltransferase C-terminal" evidence="4">
    <location>
        <begin position="121"/>
        <end position="324"/>
    </location>
</feature>
<evidence type="ECO:0000313" key="6">
    <source>
        <dbReference type="EMBL" id="MFC4587948.1"/>
    </source>
</evidence>
<dbReference type="Gene3D" id="1.10.10.10">
    <property type="entry name" value="Winged helix-like DNA-binding domain superfamily/Winged helix DNA-binding domain"/>
    <property type="match status" value="1"/>
</dbReference>
<dbReference type="CDD" id="cd02440">
    <property type="entry name" value="AdoMet_MTases"/>
    <property type="match status" value="1"/>
</dbReference>